<dbReference type="EMBL" id="AACBOW010000143">
    <property type="protein sequence ID" value="EAJ8881524.1"/>
    <property type="molecule type" value="Genomic_DNA"/>
</dbReference>
<accession>A0A5T0I915</accession>
<protein>
    <submittedName>
        <fullName evidence="1">DNA recombination protein RecN</fullName>
    </submittedName>
</protein>
<feature type="non-terminal residue" evidence="1">
    <location>
        <position position="128"/>
    </location>
</feature>
<evidence type="ECO:0000313" key="1">
    <source>
        <dbReference type="EMBL" id="EAJ8881524.1"/>
    </source>
</evidence>
<organism evidence="1">
    <name type="scientific">Campylobacter jejuni</name>
    <dbReference type="NCBI Taxonomy" id="197"/>
    <lineage>
        <taxon>Bacteria</taxon>
        <taxon>Pseudomonadati</taxon>
        <taxon>Campylobacterota</taxon>
        <taxon>Epsilonproteobacteria</taxon>
        <taxon>Campylobacterales</taxon>
        <taxon>Campylobacteraceae</taxon>
        <taxon>Campylobacter</taxon>
    </lineage>
</organism>
<gene>
    <name evidence="1" type="ORF">BU977_08930</name>
</gene>
<name>A0A5T0I915_CAMJU</name>
<dbReference type="AlphaFoldDB" id="A0A5T0I915"/>
<sequence>EEEKKVEELKELARAQIEKISSINPKIGEYEELLILKKKLSKKDKLEEAWSKAERIFELEKVVIEALNLSEVDASFFSECLNELRVICENQKMEDLDFDVEALLDRIENLSYLIKRYESIENALEVLK</sequence>
<comment type="caution">
    <text evidence="1">The sequence shown here is derived from an EMBL/GenBank/DDBJ whole genome shotgun (WGS) entry which is preliminary data.</text>
</comment>
<feature type="non-terminal residue" evidence="1">
    <location>
        <position position="1"/>
    </location>
</feature>
<proteinExistence type="predicted"/>
<reference evidence="1" key="1">
    <citation type="submission" date="2018-05" db="EMBL/GenBank/DDBJ databases">
        <authorList>
            <consortium name="NARMS: The National Antimicrobial Resistance Monitoring System"/>
        </authorList>
    </citation>
    <scope>NUCLEOTIDE SEQUENCE</scope>
    <source>
        <strain evidence="1">FSIS1609278</strain>
    </source>
</reference>